<organism evidence="2 3">
    <name type="scientific">Colletotrichum zoysiae</name>
    <dbReference type="NCBI Taxonomy" id="1216348"/>
    <lineage>
        <taxon>Eukaryota</taxon>
        <taxon>Fungi</taxon>
        <taxon>Dikarya</taxon>
        <taxon>Ascomycota</taxon>
        <taxon>Pezizomycotina</taxon>
        <taxon>Sordariomycetes</taxon>
        <taxon>Hypocreomycetidae</taxon>
        <taxon>Glomerellales</taxon>
        <taxon>Glomerellaceae</taxon>
        <taxon>Colletotrichum</taxon>
        <taxon>Colletotrichum graminicola species complex</taxon>
    </lineage>
</organism>
<dbReference type="EMBL" id="MU842837">
    <property type="protein sequence ID" value="KAK2031725.1"/>
    <property type="molecule type" value="Genomic_DNA"/>
</dbReference>
<evidence type="ECO:0000313" key="2">
    <source>
        <dbReference type="EMBL" id="KAK2031725.1"/>
    </source>
</evidence>
<sequence length="73" mass="7613">MPASLLMLLIIAASRHAAPQFGVVKGSTIVPPDRVPPSNLSMHQYPSLTNEIAISDPSQLSLLCTAAAMSANV</sequence>
<reference evidence="2" key="1">
    <citation type="submission" date="2021-06" db="EMBL/GenBank/DDBJ databases">
        <title>Comparative genomics, transcriptomics and evolutionary studies reveal genomic signatures of adaptation to plant cell wall in hemibiotrophic fungi.</title>
        <authorList>
            <consortium name="DOE Joint Genome Institute"/>
            <person name="Baroncelli R."/>
            <person name="Diaz J.F."/>
            <person name="Benocci T."/>
            <person name="Peng M."/>
            <person name="Battaglia E."/>
            <person name="Haridas S."/>
            <person name="Andreopoulos W."/>
            <person name="Labutti K."/>
            <person name="Pangilinan J."/>
            <person name="Floch G.L."/>
            <person name="Makela M.R."/>
            <person name="Henrissat B."/>
            <person name="Grigoriev I.V."/>
            <person name="Crouch J.A."/>
            <person name="De Vries R.P."/>
            <person name="Sukno S.A."/>
            <person name="Thon M.R."/>
        </authorList>
    </citation>
    <scope>NUCLEOTIDE SEQUENCE</scope>
    <source>
        <strain evidence="2">MAFF235873</strain>
    </source>
</reference>
<keyword evidence="3" id="KW-1185">Reference proteome</keyword>
<dbReference type="Proteomes" id="UP001232148">
    <property type="component" value="Unassembled WGS sequence"/>
</dbReference>
<protein>
    <recommendedName>
        <fullName evidence="4">Secreted protein</fullName>
    </recommendedName>
</protein>
<feature type="chain" id="PRO_5042162062" description="Secreted protein" evidence="1">
    <location>
        <begin position="18"/>
        <end position="73"/>
    </location>
</feature>
<dbReference type="AlphaFoldDB" id="A0AAD9M7A9"/>
<keyword evidence="1" id="KW-0732">Signal</keyword>
<name>A0AAD9M7A9_9PEZI</name>
<gene>
    <name evidence="2" type="ORF">LX32DRAFT_680904</name>
</gene>
<proteinExistence type="predicted"/>
<evidence type="ECO:0000256" key="1">
    <source>
        <dbReference type="SAM" id="SignalP"/>
    </source>
</evidence>
<accession>A0AAD9M7A9</accession>
<feature type="non-terminal residue" evidence="2">
    <location>
        <position position="73"/>
    </location>
</feature>
<comment type="caution">
    <text evidence="2">The sequence shown here is derived from an EMBL/GenBank/DDBJ whole genome shotgun (WGS) entry which is preliminary data.</text>
</comment>
<feature type="signal peptide" evidence="1">
    <location>
        <begin position="1"/>
        <end position="17"/>
    </location>
</feature>
<evidence type="ECO:0000313" key="3">
    <source>
        <dbReference type="Proteomes" id="UP001232148"/>
    </source>
</evidence>
<evidence type="ECO:0008006" key="4">
    <source>
        <dbReference type="Google" id="ProtNLM"/>
    </source>
</evidence>